<dbReference type="EMBL" id="JACMRX010000003">
    <property type="protein sequence ID" value="KAF7993317.1"/>
    <property type="molecule type" value="Genomic_DNA"/>
</dbReference>
<comment type="caution">
    <text evidence="6">The sequence shown here is derived from an EMBL/GenBank/DDBJ whole genome shotgun (WGS) entry which is preliminary data.</text>
</comment>
<keyword evidence="7" id="KW-1185">Reference proteome</keyword>
<feature type="compositionally biased region" description="Polar residues" evidence="4">
    <location>
        <begin position="1093"/>
        <end position="1106"/>
    </location>
</feature>
<feature type="region of interest" description="Disordered" evidence="4">
    <location>
        <begin position="797"/>
        <end position="858"/>
    </location>
</feature>
<feature type="compositionally biased region" description="Basic and acidic residues" evidence="4">
    <location>
        <begin position="576"/>
        <end position="645"/>
    </location>
</feature>
<feature type="compositionally biased region" description="Basic and acidic residues" evidence="4">
    <location>
        <begin position="813"/>
        <end position="830"/>
    </location>
</feature>
<dbReference type="InterPro" id="IPR036427">
    <property type="entry name" value="Bromodomain-like_sf"/>
</dbReference>
<feature type="compositionally biased region" description="Polar residues" evidence="4">
    <location>
        <begin position="233"/>
        <end position="243"/>
    </location>
</feature>
<dbReference type="InterPro" id="IPR001487">
    <property type="entry name" value="Bromodomain"/>
</dbReference>
<reference evidence="6 7" key="1">
    <citation type="submission" date="2020-08" db="EMBL/GenBank/DDBJ databases">
        <title>Aphidius gifuensis genome sequencing and assembly.</title>
        <authorList>
            <person name="Du Z."/>
        </authorList>
    </citation>
    <scope>NUCLEOTIDE SEQUENCE [LARGE SCALE GENOMIC DNA]</scope>
    <source>
        <strain evidence="6">YNYX2018</strain>
        <tissue evidence="6">Adults</tissue>
    </source>
</reference>
<feature type="compositionally biased region" description="Acidic residues" evidence="4">
    <location>
        <begin position="199"/>
        <end position="208"/>
    </location>
</feature>
<dbReference type="SUPFAM" id="SSF47370">
    <property type="entry name" value="Bromodomain"/>
    <property type="match status" value="1"/>
</dbReference>
<feature type="compositionally biased region" description="Low complexity" evidence="4">
    <location>
        <begin position="834"/>
        <end position="851"/>
    </location>
</feature>
<dbReference type="InterPro" id="IPR037966">
    <property type="entry name" value="Brd8_Bromo_dom"/>
</dbReference>
<feature type="compositionally biased region" description="Polar residues" evidence="4">
    <location>
        <begin position="179"/>
        <end position="188"/>
    </location>
</feature>
<dbReference type="PANTHER" id="PTHR15398:SF4">
    <property type="entry name" value="BROMODOMAIN-CONTAINING PROTEIN 8 ISOFORM X1"/>
    <property type="match status" value="1"/>
</dbReference>
<accession>A0A835CRH4</accession>
<feature type="region of interest" description="Disordered" evidence="4">
    <location>
        <begin position="160"/>
        <end position="243"/>
    </location>
</feature>
<sequence>MASMQDRLKLKRELCDTWSTREQLCLASSVLKSGDQNWNSVSKSLKPFVEKEALRSADWFSPKSCAIQYATLVENADTPKRKKRENNDITGVTTIGTAIVRQLTAERISEIRQIIASQRDEYQQLKQEVNLLKSGSISDEKLKKMWQVIEQEDKEAEQKEKAHSAWLVKRQQKQESSAKETANLSTPKKTLEIPCEPVDVSDDTQETEDDKKNQGGRSPLLTSLLKSPSPTTQVLNATSTAQTTSPTIASLLGATTKPHVAQNLTSQLNQIVVKSISSPMPSITSLTSMSVASSASGKEERPSVGAPTLSMMLQLPSNIPRSLPSQLNNNSAPTTPLVSSAPLKNVKTNVNETVTRSVSVPVTSVVDNSPVQVIEPAVAEVTDTETIDKDEINEIIDDIEELIKEEISPEAKAASVSIVETIKEEEKEELIVHTVNEEEIQNLNESESPDLDSSQNDITMELIEQDTSKIAEIIGASPEIQAPSPLVEPEKPIEIKIESVEEKKEEEEEKKSSPLVVTIKEEVEDISTDKKDEEIKTEIIVEENIVSEEKVEEIPEVVEKNKEKESTNDDVVVVVVEKDTTEEIPVEKDVVNEEKEIKEKEQEQKDEKEQEQKDDEKEQEKDVEKEKEGEEKQKEDKKVEEKEEIVTPVEVEEPKKEEEKVEITIEPLLEVKDTEVEEEKKEEQQQQQDEIMEENIVEKISEKPKESNDVVEVEKSTEISSIVEDDESVQEIVKESEPCQDIKAVCEEEKKEVEEEKDIVIGTTVKLEVEESKEPSTEVKIENNSNEPIVKEAIIKEVSVKEPSKTSSPPSTDDLKKEKKEIPKILDKPSEINSSPIPTKSKTPTTTPKISKPSEDKKVEIKIIKSVQEDQATDVEDKIPHSKIPIRMDINDDKKNDNNKTIEKIDKEIKIEDSTKKDIVKIKKQETPSVSSIDDIEEEESSMTKLSGRAIKTYSKKQNVSIDSEPETDTSEGADYRAWKKAIILVFNRLATHRFSSLFLKPITEENAPGYHSVVFRPMDLSTIKKNIDNGTIRSTTQFQRDVMLMFQNAIMYNKHDTRVHKMTLDMQEECLEQMQVLVEVAAEGPVRRETRTAANSSISEANDNNILKRKRSLITPSPLDSDSPRFKKRRKSEND</sequence>
<dbReference type="GO" id="GO:0035267">
    <property type="term" value="C:NuA4 histone acetyltransferase complex"/>
    <property type="evidence" value="ECO:0007669"/>
    <property type="project" value="TreeGrafter"/>
</dbReference>
<feature type="region of interest" description="Disordered" evidence="4">
    <location>
        <begin position="697"/>
        <end position="718"/>
    </location>
</feature>
<feature type="compositionally biased region" description="Basic residues" evidence="4">
    <location>
        <begin position="1127"/>
        <end position="1136"/>
    </location>
</feature>
<organism evidence="6 7">
    <name type="scientific">Aphidius gifuensis</name>
    <name type="common">Parasitoid wasp</name>
    <dbReference type="NCBI Taxonomy" id="684658"/>
    <lineage>
        <taxon>Eukaryota</taxon>
        <taxon>Metazoa</taxon>
        <taxon>Ecdysozoa</taxon>
        <taxon>Arthropoda</taxon>
        <taxon>Hexapoda</taxon>
        <taxon>Insecta</taxon>
        <taxon>Pterygota</taxon>
        <taxon>Neoptera</taxon>
        <taxon>Endopterygota</taxon>
        <taxon>Hymenoptera</taxon>
        <taxon>Apocrita</taxon>
        <taxon>Ichneumonoidea</taxon>
        <taxon>Braconidae</taxon>
        <taxon>Aphidiinae</taxon>
        <taxon>Aphidius</taxon>
    </lineage>
</organism>
<feature type="region of interest" description="Disordered" evidence="4">
    <location>
        <begin position="546"/>
        <end position="660"/>
    </location>
</feature>
<evidence type="ECO:0000313" key="7">
    <source>
        <dbReference type="Proteomes" id="UP000639338"/>
    </source>
</evidence>
<feature type="compositionally biased region" description="Polar residues" evidence="4">
    <location>
        <begin position="320"/>
        <end position="338"/>
    </location>
</feature>
<dbReference type="Pfam" id="PF00439">
    <property type="entry name" value="Bromodomain"/>
    <property type="match status" value="1"/>
</dbReference>
<name>A0A835CRH4_APHGI</name>
<feature type="region of interest" description="Disordered" evidence="4">
    <location>
        <begin position="870"/>
        <end position="892"/>
    </location>
</feature>
<dbReference type="SMART" id="SM00297">
    <property type="entry name" value="BROMO"/>
    <property type="match status" value="1"/>
</dbReference>
<feature type="compositionally biased region" description="Low complexity" evidence="4">
    <location>
        <begin position="218"/>
        <end position="232"/>
    </location>
</feature>
<dbReference type="PROSITE" id="PS50014">
    <property type="entry name" value="BROMODOMAIN_2"/>
    <property type="match status" value="1"/>
</dbReference>
<feature type="compositionally biased region" description="Basic and acidic residues" evidence="4">
    <location>
        <begin position="672"/>
        <end position="684"/>
    </location>
</feature>
<gene>
    <name evidence="6" type="ORF">HCN44_006377</name>
</gene>
<evidence type="ECO:0000256" key="3">
    <source>
        <dbReference type="SAM" id="Coils"/>
    </source>
</evidence>
<evidence type="ECO:0000256" key="1">
    <source>
        <dbReference type="ARBA" id="ARBA00023117"/>
    </source>
</evidence>
<feature type="domain" description="Bromo" evidence="5">
    <location>
        <begin position="991"/>
        <end position="1061"/>
    </location>
</feature>
<feature type="compositionally biased region" description="Basic and acidic residues" evidence="4">
    <location>
        <begin position="697"/>
        <end position="717"/>
    </location>
</feature>
<feature type="region of interest" description="Disordered" evidence="4">
    <location>
        <begin position="1089"/>
        <end position="1136"/>
    </location>
</feature>
<dbReference type="CDD" id="cd05507">
    <property type="entry name" value="Bromo_brd8_like"/>
    <property type="match status" value="1"/>
</dbReference>
<evidence type="ECO:0000256" key="4">
    <source>
        <dbReference type="SAM" id="MobiDB-lite"/>
    </source>
</evidence>
<feature type="coiled-coil region" evidence="3">
    <location>
        <begin position="108"/>
        <end position="135"/>
    </location>
</feature>
<dbReference type="Gene3D" id="1.20.920.10">
    <property type="entry name" value="Bromodomain-like"/>
    <property type="match status" value="1"/>
</dbReference>
<dbReference type="PANTHER" id="PTHR15398">
    <property type="entry name" value="BROMODOMAIN-CONTAINING PROTEIN 8"/>
    <property type="match status" value="1"/>
</dbReference>
<evidence type="ECO:0000313" key="6">
    <source>
        <dbReference type="EMBL" id="KAF7993317.1"/>
    </source>
</evidence>
<dbReference type="AlphaFoldDB" id="A0A835CRH4"/>
<feature type="region of interest" description="Disordered" evidence="4">
    <location>
        <begin position="672"/>
        <end position="691"/>
    </location>
</feature>
<keyword evidence="3" id="KW-0175">Coiled coil</keyword>
<protein>
    <recommendedName>
        <fullName evidence="5">Bromo domain-containing protein</fullName>
    </recommendedName>
</protein>
<evidence type="ECO:0000259" key="5">
    <source>
        <dbReference type="PROSITE" id="PS50014"/>
    </source>
</evidence>
<keyword evidence="1 2" id="KW-0103">Bromodomain</keyword>
<dbReference type="OrthoDB" id="1742084at2759"/>
<feature type="compositionally biased region" description="Basic and acidic residues" evidence="4">
    <location>
        <begin position="547"/>
        <end position="567"/>
    </location>
</feature>
<proteinExistence type="predicted"/>
<dbReference type="PRINTS" id="PR00503">
    <property type="entry name" value="BROMODOMAIN"/>
</dbReference>
<dbReference type="Proteomes" id="UP000639338">
    <property type="component" value="Unassembled WGS sequence"/>
</dbReference>
<evidence type="ECO:0000256" key="2">
    <source>
        <dbReference type="PROSITE-ProRule" id="PRU00035"/>
    </source>
</evidence>
<feature type="region of interest" description="Disordered" evidence="4">
    <location>
        <begin position="320"/>
        <end position="340"/>
    </location>
</feature>